<feature type="compositionally biased region" description="Low complexity" evidence="5">
    <location>
        <begin position="80"/>
        <end position="94"/>
    </location>
</feature>
<evidence type="ECO:0000256" key="1">
    <source>
        <dbReference type="ARBA" id="ARBA00004123"/>
    </source>
</evidence>
<keyword evidence="3" id="KW-0235">DNA replication</keyword>
<dbReference type="InterPro" id="IPR041913">
    <property type="entry name" value="POLD3_sf"/>
</dbReference>
<dbReference type="Gene3D" id="3.90.1030.20">
    <property type="entry name" value="DNA polymerase delta, p66 (Cdc27) subunit, wHTH domain"/>
    <property type="match status" value="1"/>
</dbReference>
<dbReference type="Pfam" id="PF09507">
    <property type="entry name" value="CDC27"/>
    <property type="match status" value="1"/>
</dbReference>
<feature type="compositionally biased region" description="Basic and acidic residues" evidence="5">
    <location>
        <begin position="254"/>
        <end position="263"/>
    </location>
</feature>
<dbReference type="OrthoDB" id="514823at2759"/>
<dbReference type="GO" id="GO:1904161">
    <property type="term" value="P:DNA synthesis involved in UV-damage excision repair"/>
    <property type="evidence" value="ECO:0007669"/>
    <property type="project" value="TreeGrafter"/>
</dbReference>
<dbReference type="PANTHER" id="PTHR17598:SF13">
    <property type="entry name" value="DNA POLYMERASE DELTA SUBUNIT 3"/>
    <property type="match status" value="1"/>
</dbReference>
<evidence type="ECO:0000313" key="7">
    <source>
        <dbReference type="Proteomes" id="UP000799538"/>
    </source>
</evidence>
<feature type="compositionally biased region" description="Basic and acidic residues" evidence="5">
    <location>
        <begin position="370"/>
        <end position="383"/>
    </location>
</feature>
<protein>
    <recommendedName>
        <fullName evidence="2">DNA polymerase delta subunit 3</fullName>
    </recommendedName>
</protein>
<feature type="compositionally biased region" description="Basic and acidic residues" evidence="5">
    <location>
        <begin position="299"/>
        <end position="313"/>
    </location>
</feature>
<keyword evidence="4" id="KW-0539">Nucleus</keyword>
<gene>
    <name evidence="6" type="ORF">BDZ85DRAFT_287752</name>
</gene>
<feature type="compositionally biased region" description="Low complexity" evidence="5">
    <location>
        <begin position="241"/>
        <end position="250"/>
    </location>
</feature>
<dbReference type="AlphaFoldDB" id="A0A6A6GMQ1"/>
<feature type="compositionally biased region" description="Acidic residues" evidence="5">
    <location>
        <begin position="264"/>
        <end position="285"/>
    </location>
</feature>
<organism evidence="6 7">
    <name type="scientific">Elsinoe ampelina</name>
    <dbReference type="NCBI Taxonomy" id="302913"/>
    <lineage>
        <taxon>Eukaryota</taxon>
        <taxon>Fungi</taxon>
        <taxon>Dikarya</taxon>
        <taxon>Ascomycota</taxon>
        <taxon>Pezizomycotina</taxon>
        <taxon>Dothideomycetes</taxon>
        <taxon>Dothideomycetidae</taxon>
        <taxon>Myriangiales</taxon>
        <taxon>Elsinoaceae</taxon>
        <taxon>Elsinoe</taxon>
    </lineage>
</organism>
<feature type="compositionally biased region" description="Basic and acidic residues" evidence="5">
    <location>
        <begin position="224"/>
        <end position="240"/>
    </location>
</feature>
<feature type="compositionally biased region" description="Basic residues" evidence="5">
    <location>
        <begin position="355"/>
        <end position="369"/>
    </location>
</feature>
<evidence type="ECO:0000256" key="3">
    <source>
        <dbReference type="ARBA" id="ARBA00022705"/>
    </source>
</evidence>
<dbReference type="InterPro" id="IPR019038">
    <property type="entry name" value="POLD3"/>
</dbReference>
<keyword evidence="7" id="KW-1185">Reference proteome</keyword>
<evidence type="ECO:0000256" key="4">
    <source>
        <dbReference type="ARBA" id="ARBA00023242"/>
    </source>
</evidence>
<dbReference type="GO" id="GO:0043625">
    <property type="term" value="C:delta DNA polymerase complex"/>
    <property type="evidence" value="ECO:0007669"/>
    <property type="project" value="InterPro"/>
</dbReference>
<evidence type="ECO:0000256" key="5">
    <source>
        <dbReference type="SAM" id="MobiDB-lite"/>
    </source>
</evidence>
<evidence type="ECO:0000313" key="6">
    <source>
        <dbReference type="EMBL" id="KAF2226898.1"/>
    </source>
</evidence>
<feature type="compositionally biased region" description="Polar residues" evidence="5">
    <location>
        <begin position="95"/>
        <end position="104"/>
    </location>
</feature>
<dbReference type="GO" id="GO:0006271">
    <property type="term" value="P:DNA strand elongation involved in DNA replication"/>
    <property type="evidence" value="ECO:0007669"/>
    <property type="project" value="TreeGrafter"/>
</dbReference>
<comment type="subcellular location">
    <subcellularLocation>
        <location evidence="1">Nucleus</location>
    </subcellularLocation>
</comment>
<feature type="region of interest" description="Disordered" evidence="5">
    <location>
        <begin position="183"/>
        <end position="434"/>
    </location>
</feature>
<feature type="compositionally biased region" description="Pro residues" evidence="5">
    <location>
        <begin position="187"/>
        <end position="196"/>
    </location>
</feature>
<reference evidence="7" key="1">
    <citation type="journal article" date="2020" name="Stud. Mycol.">
        <title>101 Dothideomycetes genomes: A test case for predicting lifestyles and emergence of pathogens.</title>
        <authorList>
            <person name="Haridas S."/>
            <person name="Albert R."/>
            <person name="Binder M."/>
            <person name="Bloem J."/>
            <person name="LaButti K."/>
            <person name="Salamov A."/>
            <person name="Andreopoulos B."/>
            <person name="Baker S."/>
            <person name="Barry K."/>
            <person name="Bills G."/>
            <person name="Bluhm B."/>
            <person name="Cannon C."/>
            <person name="Castanera R."/>
            <person name="Culley D."/>
            <person name="Daum C."/>
            <person name="Ezra D."/>
            <person name="Gonzalez J."/>
            <person name="Henrissat B."/>
            <person name="Kuo A."/>
            <person name="Liang C."/>
            <person name="Lipzen A."/>
            <person name="Lutzoni F."/>
            <person name="Magnuson J."/>
            <person name="Mondo S."/>
            <person name="Nolan M."/>
            <person name="Ohm R."/>
            <person name="Pangilinan J."/>
            <person name="Park H.-J."/>
            <person name="Ramirez L."/>
            <person name="Alfaro M."/>
            <person name="Sun H."/>
            <person name="Tritt A."/>
            <person name="Yoshinaga Y."/>
            <person name="Zwiers L.-H."/>
            <person name="Turgeon B."/>
            <person name="Goodwin S."/>
            <person name="Spatafora J."/>
            <person name="Crous P."/>
            <person name="Grigoriev I."/>
        </authorList>
    </citation>
    <scope>NUCLEOTIDE SEQUENCE [LARGE SCALE GENOMIC DNA]</scope>
    <source>
        <strain evidence="7">CECT 20119</strain>
    </source>
</reference>
<evidence type="ECO:0000256" key="2">
    <source>
        <dbReference type="ARBA" id="ARBA00017589"/>
    </source>
</evidence>
<dbReference type="EMBL" id="ML992502">
    <property type="protein sequence ID" value="KAF2226898.1"/>
    <property type="molecule type" value="Genomic_DNA"/>
</dbReference>
<sequence length="434" mass="48248">MADHNEYLAIHVLNESQTISYRQVSRALKLHSSIAKQCLFDFHSRQNRKHPASVHATYLLTGLRHPPSSQATHDGDNDVPMSSPYQSSQPSMSQNDTQSSTSPALPTRVVLISSEADLEKAKATLDEVTSIHIYSLSASPTRDLQTLTECNRRLNVDHYNEDPLEHWHKYGVIKNDRVWRRTRKGAPVPPPEPPAPVKAAQPKAEEKAATAPISAPSSQNSVKSKPDAPEKKPPPLKKESSSLFKSFAKSKPPKPKEKEKEEDSTPALSDEEADDADLMDLDEGSLDNKDSQQSNVDPGKSKKEREEELRKMMDEDDEMADADGAGKAEVEKEYEHPTEAEQPQEPEKEEVQVHNGRRRGRRRVMKKRTVKDEEGYLVTKEEAAWESFSEDEAPAPKKAKPSIMAQAAAKSTGDKGGKKGGKGQNSIMSFFAKK</sequence>
<dbReference type="GO" id="GO:0003887">
    <property type="term" value="F:DNA-directed DNA polymerase activity"/>
    <property type="evidence" value="ECO:0007669"/>
    <property type="project" value="TreeGrafter"/>
</dbReference>
<name>A0A6A6GMQ1_9PEZI</name>
<dbReference type="GO" id="GO:0006297">
    <property type="term" value="P:nucleotide-excision repair, DNA gap filling"/>
    <property type="evidence" value="ECO:0007669"/>
    <property type="project" value="TreeGrafter"/>
</dbReference>
<accession>A0A6A6GMQ1</accession>
<proteinExistence type="predicted"/>
<dbReference type="Proteomes" id="UP000799538">
    <property type="component" value="Unassembled WGS sequence"/>
</dbReference>
<feature type="region of interest" description="Disordered" evidence="5">
    <location>
        <begin position="64"/>
        <end position="104"/>
    </location>
</feature>
<feature type="compositionally biased region" description="Basic and acidic residues" evidence="5">
    <location>
        <begin position="324"/>
        <end position="352"/>
    </location>
</feature>
<dbReference type="PANTHER" id="PTHR17598">
    <property type="entry name" value="DNA POLYMERASE DELTA SUBUNIT 3"/>
    <property type="match status" value="1"/>
</dbReference>